<reference evidence="2 3" key="1">
    <citation type="submission" date="2022-11" db="EMBL/GenBank/DDBJ databases">
        <title>The characterization of three novel Bacteroidetes species and genomic analysis of their roles in tidal elemental geochemical cycles.</title>
        <authorList>
            <person name="Ma K.-J."/>
        </authorList>
    </citation>
    <scope>NUCLEOTIDE SEQUENCE [LARGE SCALE GENOMIC DNA]</scope>
    <source>
        <strain evidence="2 3">M82</strain>
    </source>
</reference>
<feature type="signal peptide" evidence="1">
    <location>
        <begin position="1"/>
        <end position="24"/>
    </location>
</feature>
<comment type="caution">
    <text evidence="2">The sequence shown here is derived from an EMBL/GenBank/DDBJ whole genome shotgun (WGS) entry which is preliminary data.</text>
</comment>
<gene>
    <name evidence="2" type="ORF">OO017_16860</name>
</gene>
<dbReference type="Proteomes" id="UP001207228">
    <property type="component" value="Unassembled WGS sequence"/>
</dbReference>
<organism evidence="2 3">
    <name type="scientific">Pontibacter anaerobius</name>
    <dbReference type="NCBI Taxonomy" id="2993940"/>
    <lineage>
        <taxon>Bacteria</taxon>
        <taxon>Pseudomonadati</taxon>
        <taxon>Bacteroidota</taxon>
        <taxon>Cytophagia</taxon>
        <taxon>Cytophagales</taxon>
        <taxon>Hymenobacteraceae</taxon>
        <taxon>Pontibacter</taxon>
    </lineage>
</organism>
<dbReference type="EMBL" id="JAPFQO010000011">
    <property type="protein sequence ID" value="MCX2741633.1"/>
    <property type="molecule type" value="Genomic_DNA"/>
</dbReference>
<keyword evidence="1" id="KW-0732">Signal</keyword>
<evidence type="ECO:0000313" key="3">
    <source>
        <dbReference type="Proteomes" id="UP001207228"/>
    </source>
</evidence>
<evidence type="ECO:0000256" key="1">
    <source>
        <dbReference type="SAM" id="SignalP"/>
    </source>
</evidence>
<dbReference type="PROSITE" id="PS51257">
    <property type="entry name" value="PROKAR_LIPOPROTEIN"/>
    <property type="match status" value="1"/>
</dbReference>
<sequence length="49" mass="5683">MKTLLPKLLLFIFVVAFFSSCQQSYCPAYANHKDKPLHKQTFLKDHVGK</sequence>
<name>A0ABT3RJF9_9BACT</name>
<protein>
    <recommendedName>
        <fullName evidence="4">Lipoprotein</fullName>
    </recommendedName>
</protein>
<accession>A0ABT3RJF9</accession>
<feature type="chain" id="PRO_5046979893" description="Lipoprotein" evidence="1">
    <location>
        <begin position="25"/>
        <end position="49"/>
    </location>
</feature>
<keyword evidence="3" id="KW-1185">Reference proteome</keyword>
<evidence type="ECO:0000313" key="2">
    <source>
        <dbReference type="EMBL" id="MCX2741633.1"/>
    </source>
</evidence>
<proteinExistence type="predicted"/>
<dbReference type="RefSeq" id="WP_266053869.1">
    <property type="nucleotide sequence ID" value="NZ_JAPFQO010000011.1"/>
</dbReference>
<evidence type="ECO:0008006" key="4">
    <source>
        <dbReference type="Google" id="ProtNLM"/>
    </source>
</evidence>